<comment type="caution">
    <text evidence="2">The sequence shown here is derived from an EMBL/GenBank/DDBJ whole genome shotgun (WGS) entry which is preliminary data.</text>
</comment>
<feature type="transmembrane region" description="Helical" evidence="1">
    <location>
        <begin position="7"/>
        <end position="27"/>
    </location>
</feature>
<dbReference type="EMBL" id="VCJR02000004">
    <property type="protein sequence ID" value="NHK29361.1"/>
    <property type="molecule type" value="Genomic_DNA"/>
</dbReference>
<reference evidence="2" key="3">
    <citation type="submission" date="2020-09" db="EMBL/GenBank/DDBJ databases">
        <authorList>
            <person name="Sun Q."/>
            <person name="Zhou Y."/>
        </authorList>
    </citation>
    <scope>NUCLEOTIDE SEQUENCE</scope>
    <source>
        <strain evidence="2">CGMCC 1.14984</strain>
    </source>
</reference>
<keyword evidence="5" id="KW-1185">Reference proteome</keyword>
<name>A0A8J3A993_9PROT</name>
<reference evidence="2" key="1">
    <citation type="journal article" date="2014" name="Int. J. Syst. Evol. Microbiol.">
        <title>Complete genome sequence of Corynebacterium casei LMG S-19264T (=DSM 44701T), isolated from a smear-ripened cheese.</title>
        <authorList>
            <consortium name="US DOE Joint Genome Institute (JGI-PGF)"/>
            <person name="Walter F."/>
            <person name="Albersmeier A."/>
            <person name="Kalinowski J."/>
            <person name="Ruckert C."/>
        </authorList>
    </citation>
    <scope>NUCLEOTIDE SEQUENCE</scope>
    <source>
        <strain evidence="2">CGMCC 1.14984</strain>
    </source>
</reference>
<evidence type="ECO:0000313" key="5">
    <source>
        <dbReference type="Proteomes" id="UP000818603"/>
    </source>
</evidence>
<dbReference type="RefSeq" id="WP_155142315.1">
    <property type="nucleotide sequence ID" value="NZ_BMGZ01000004.1"/>
</dbReference>
<keyword evidence="1" id="KW-0472">Membrane</keyword>
<feature type="transmembrane region" description="Helical" evidence="1">
    <location>
        <begin position="83"/>
        <end position="104"/>
    </location>
</feature>
<evidence type="ECO:0000313" key="4">
    <source>
        <dbReference type="Proteomes" id="UP000621856"/>
    </source>
</evidence>
<dbReference type="AlphaFoldDB" id="A0A8J3A993"/>
<gene>
    <name evidence="3" type="ORF">FF098_015695</name>
    <name evidence="2" type="ORF">GCM10011355_30650</name>
</gene>
<dbReference type="Proteomes" id="UP000818603">
    <property type="component" value="Unassembled WGS sequence"/>
</dbReference>
<dbReference type="EMBL" id="BMGZ01000004">
    <property type="protein sequence ID" value="GGI01013.1"/>
    <property type="molecule type" value="Genomic_DNA"/>
</dbReference>
<dbReference type="Proteomes" id="UP000621856">
    <property type="component" value="Unassembled WGS sequence"/>
</dbReference>
<evidence type="ECO:0000313" key="2">
    <source>
        <dbReference type="EMBL" id="GGI01013.1"/>
    </source>
</evidence>
<feature type="transmembrane region" description="Helical" evidence="1">
    <location>
        <begin position="55"/>
        <end position="76"/>
    </location>
</feature>
<evidence type="ECO:0000256" key="1">
    <source>
        <dbReference type="SAM" id="Phobius"/>
    </source>
</evidence>
<protein>
    <submittedName>
        <fullName evidence="2">Uncharacterized protein</fullName>
    </submittedName>
</protein>
<evidence type="ECO:0000313" key="3">
    <source>
        <dbReference type="EMBL" id="NHK29361.1"/>
    </source>
</evidence>
<sequence>MTLKDMPVFVIIIILTFIVHEAGHWLVGQSMGYDMYLSINRVGAVGDTPSAMEAMWIKAGGPLVTLAQGIIGFALVWVARSRLAFLVVFAAFFMRLLAAGISFINPNDEAAIGAALGLPVWLVPGLAVAFLFLLAVLATRRMQFGWRTWLLCWIVGSIVTTGIVFGDDYIPYWHPVSGWTIG</sequence>
<organism evidence="2 4">
    <name type="scientific">Aquisalinus luteolus</name>
    <dbReference type="NCBI Taxonomy" id="1566827"/>
    <lineage>
        <taxon>Bacteria</taxon>
        <taxon>Pseudomonadati</taxon>
        <taxon>Pseudomonadota</taxon>
        <taxon>Alphaproteobacteria</taxon>
        <taxon>Parvularculales</taxon>
        <taxon>Parvularculaceae</taxon>
        <taxon>Aquisalinus</taxon>
    </lineage>
</organism>
<accession>A0A8J3A993</accession>
<reference evidence="3 5" key="2">
    <citation type="submission" date="2020-02" db="EMBL/GenBank/DDBJ databases">
        <title>Genome sequence of Parvularcula flava strain NH6-79.</title>
        <authorList>
            <person name="Abdul Karim M.H."/>
            <person name="Lam M.Q."/>
            <person name="Chen S.J."/>
            <person name="Yahya A."/>
            <person name="Shahir S."/>
            <person name="Shamsir M.S."/>
            <person name="Chong C.S."/>
        </authorList>
    </citation>
    <scope>NUCLEOTIDE SEQUENCE [LARGE SCALE GENOMIC DNA]</scope>
    <source>
        <strain evidence="3 5">NH6-79</strain>
    </source>
</reference>
<feature type="transmembrane region" description="Helical" evidence="1">
    <location>
        <begin position="149"/>
        <end position="166"/>
    </location>
</feature>
<proteinExistence type="predicted"/>
<keyword evidence="1" id="KW-0812">Transmembrane</keyword>
<feature type="transmembrane region" description="Helical" evidence="1">
    <location>
        <begin position="110"/>
        <end position="137"/>
    </location>
</feature>
<keyword evidence="1" id="KW-1133">Transmembrane helix</keyword>